<name>A0A7Y0ABJ3_9BACT</name>
<reference evidence="2 3" key="1">
    <citation type="submission" date="2020-04" db="EMBL/GenBank/DDBJ databases">
        <title>Hymenobacter polaris sp. nov., isolated from Arctic soil.</title>
        <authorList>
            <person name="Dahal R.H."/>
        </authorList>
    </citation>
    <scope>NUCLEOTIDE SEQUENCE [LARGE SCALE GENOMIC DNA]</scope>
    <source>
        <strain evidence="2 3">RP-2-7</strain>
    </source>
</reference>
<feature type="signal peptide" evidence="1">
    <location>
        <begin position="1"/>
        <end position="20"/>
    </location>
</feature>
<sequence length="71" mass="7819">MPTQLLSTLHRSLIAFSALALGLGPRAQVLAQHQVTEADLHHHQADWERLLVLRAAGRGNTQRASREFPGT</sequence>
<feature type="chain" id="PRO_5030697612" evidence="1">
    <location>
        <begin position="21"/>
        <end position="71"/>
    </location>
</feature>
<dbReference type="AlphaFoldDB" id="A0A7Y0ABJ3"/>
<dbReference type="RefSeq" id="WP_169529618.1">
    <property type="nucleotide sequence ID" value="NZ_JABBGH010000001.1"/>
</dbReference>
<keyword evidence="3" id="KW-1185">Reference proteome</keyword>
<protein>
    <submittedName>
        <fullName evidence="2">Uncharacterized protein</fullName>
    </submittedName>
</protein>
<evidence type="ECO:0000256" key="1">
    <source>
        <dbReference type="SAM" id="SignalP"/>
    </source>
</evidence>
<evidence type="ECO:0000313" key="2">
    <source>
        <dbReference type="EMBL" id="NML64312.1"/>
    </source>
</evidence>
<accession>A0A7Y0ABJ3</accession>
<dbReference type="EMBL" id="JABBGH010000001">
    <property type="protein sequence ID" value="NML64312.1"/>
    <property type="molecule type" value="Genomic_DNA"/>
</dbReference>
<proteinExistence type="predicted"/>
<dbReference type="Proteomes" id="UP000559626">
    <property type="component" value="Unassembled WGS sequence"/>
</dbReference>
<keyword evidence="1" id="KW-0732">Signal</keyword>
<gene>
    <name evidence="2" type="ORF">HHL22_03745</name>
</gene>
<organism evidence="2 3">
    <name type="scientific">Hymenobacter polaris</name>
    <dbReference type="NCBI Taxonomy" id="2682546"/>
    <lineage>
        <taxon>Bacteria</taxon>
        <taxon>Pseudomonadati</taxon>
        <taxon>Bacteroidota</taxon>
        <taxon>Cytophagia</taxon>
        <taxon>Cytophagales</taxon>
        <taxon>Hymenobacteraceae</taxon>
        <taxon>Hymenobacter</taxon>
    </lineage>
</organism>
<evidence type="ECO:0000313" key="3">
    <source>
        <dbReference type="Proteomes" id="UP000559626"/>
    </source>
</evidence>
<comment type="caution">
    <text evidence="2">The sequence shown here is derived from an EMBL/GenBank/DDBJ whole genome shotgun (WGS) entry which is preliminary data.</text>
</comment>